<protein>
    <submittedName>
        <fullName evidence="1">Uncharacterized protein</fullName>
    </submittedName>
</protein>
<name>A0A2P2QIB2_RHIMU</name>
<proteinExistence type="predicted"/>
<dbReference type="EMBL" id="GGEC01086246">
    <property type="protein sequence ID" value="MBX66730.1"/>
    <property type="molecule type" value="Transcribed_RNA"/>
</dbReference>
<reference evidence="1" key="1">
    <citation type="submission" date="2018-02" db="EMBL/GenBank/DDBJ databases">
        <title>Rhizophora mucronata_Transcriptome.</title>
        <authorList>
            <person name="Meera S.P."/>
            <person name="Sreeshan A."/>
            <person name="Augustine A."/>
        </authorList>
    </citation>
    <scope>NUCLEOTIDE SEQUENCE</scope>
    <source>
        <tissue evidence="1">Leaf</tissue>
    </source>
</reference>
<sequence>MNKIYTHTKVSTEIL</sequence>
<organism evidence="1">
    <name type="scientific">Rhizophora mucronata</name>
    <name type="common">Asiatic mangrove</name>
    <dbReference type="NCBI Taxonomy" id="61149"/>
    <lineage>
        <taxon>Eukaryota</taxon>
        <taxon>Viridiplantae</taxon>
        <taxon>Streptophyta</taxon>
        <taxon>Embryophyta</taxon>
        <taxon>Tracheophyta</taxon>
        <taxon>Spermatophyta</taxon>
        <taxon>Magnoliopsida</taxon>
        <taxon>eudicotyledons</taxon>
        <taxon>Gunneridae</taxon>
        <taxon>Pentapetalae</taxon>
        <taxon>rosids</taxon>
        <taxon>fabids</taxon>
        <taxon>Malpighiales</taxon>
        <taxon>Rhizophoraceae</taxon>
        <taxon>Rhizophora</taxon>
    </lineage>
</organism>
<accession>A0A2P2QIB2</accession>
<evidence type="ECO:0000313" key="1">
    <source>
        <dbReference type="EMBL" id="MBX66730.1"/>
    </source>
</evidence>